<accession>A0A397HAP4</accession>
<proteinExistence type="predicted"/>
<reference evidence="1" key="1">
    <citation type="submission" date="2018-08" db="EMBL/GenBank/DDBJ databases">
        <title>Draft genome sequence of azole-resistant Aspergillus thermomutatus (Neosartorya pseudofischeri) strain HMR AF 39, isolated from a human nasal aspirate.</title>
        <authorList>
            <person name="Parent-Michaud M."/>
            <person name="Dufresne P.J."/>
            <person name="Fournier E."/>
            <person name="Martineau C."/>
            <person name="Moreira S."/>
            <person name="Perkins V."/>
            <person name="De Repentigny L."/>
            <person name="Dufresne S.F."/>
        </authorList>
    </citation>
    <scope>NUCLEOTIDE SEQUENCE [LARGE SCALE GENOMIC DNA]</scope>
    <source>
        <strain evidence="1">HMR AF 39</strain>
    </source>
</reference>
<dbReference type="AlphaFoldDB" id="A0A397HAP4"/>
<name>A0A397HAP4_ASPTH</name>
<comment type="caution">
    <text evidence="1">The sequence shown here is derived from an EMBL/GenBank/DDBJ whole genome shotgun (WGS) entry which is preliminary data.</text>
</comment>
<dbReference type="OrthoDB" id="3508621at2759"/>
<dbReference type="Proteomes" id="UP000215305">
    <property type="component" value="Unassembled WGS sequence"/>
</dbReference>
<dbReference type="EMBL" id="NKHU02000055">
    <property type="protein sequence ID" value="RHZ60132.1"/>
    <property type="molecule type" value="Genomic_DNA"/>
</dbReference>
<organism evidence="1 2">
    <name type="scientific">Aspergillus thermomutatus</name>
    <name type="common">Neosartorya pseudofischeri</name>
    <dbReference type="NCBI Taxonomy" id="41047"/>
    <lineage>
        <taxon>Eukaryota</taxon>
        <taxon>Fungi</taxon>
        <taxon>Dikarya</taxon>
        <taxon>Ascomycota</taxon>
        <taxon>Pezizomycotina</taxon>
        <taxon>Eurotiomycetes</taxon>
        <taxon>Eurotiomycetidae</taxon>
        <taxon>Eurotiales</taxon>
        <taxon>Aspergillaceae</taxon>
        <taxon>Aspergillus</taxon>
        <taxon>Aspergillus subgen. Fumigati</taxon>
    </lineage>
</organism>
<evidence type="ECO:0000313" key="1">
    <source>
        <dbReference type="EMBL" id="RHZ60132.1"/>
    </source>
</evidence>
<protein>
    <submittedName>
        <fullName evidence="1">Uncharacterized protein</fullName>
    </submittedName>
</protein>
<dbReference type="RefSeq" id="XP_026615986.1">
    <property type="nucleotide sequence ID" value="XM_026762379.1"/>
</dbReference>
<dbReference type="GeneID" id="38130734"/>
<sequence length="283" mass="32790">MPKIKCIPTNPYGWGRLARDHGVDKVTVNKIDAMQSGSCVTPEQFLTFRVFWRPRKTVKQITGRNGVFKKDDLEKMAEIFRTNNERFHADFEAYLRSIRDKSDASIELGPFAVVREYQLEAAKMALIAFLDAVTLNTPNHKCYWGIRRLPFKVKFDQASIEARTDGYLPNRARDEEAFAIVETKARLRQKGDQRDCEIYMQESAEMVVWILKDKREGRTVRLNNQRLLVSQDRHKIYLTWASYNASYVDYAQMAISTDPGGATKHSQLWKPRLSVEEDQDLGM</sequence>
<keyword evidence="2" id="KW-1185">Reference proteome</keyword>
<gene>
    <name evidence="1" type="ORF">CDV56_108760</name>
</gene>
<dbReference type="STRING" id="41047.A0A397HAP4"/>
<evidence type="ECO:0000313" key="2">
    <source>
        <dbReference type="Proteomes" id="UP000215305"/>
    </source>
</evidence>
<dbReference type="VEuPathDB" id="FungiDB:CDV56_108760"/>